<proteinExistence type="predicted"/>
<organism evidence="2 3">
    <name type="scientific">Champsocephalus gunnari</name>
    <name type="common">Mackerel icefish</name>
    <dbReference type="NCBI Taxonomy" id="52237"/>
    <lineage>
        <taxon>Eukaryota</taxon>
        <taxon>Metazoa</taxon>
        <taxon>Chordata</taxon>
        <taxon>Craniata</taxon>
        <taxon>Vertebrata</taxon>
        <taxon>Euteleostomi</taxon>
        <taxon>Actinopterygii</taxon>
        <taxon>Neopterygii</taxon>
        <taxon>Teleostei</taxon>
        <taxon>Neoteleostei</taxon>
        <taxon>Acanthomorphata</taxon>
        <taxon>Eupercaria</taxon>
        <taxon>Perciformes</taxon>
        <taxon>Notothenioidei</taxon>
        <taxon>Channichthyidae</taxon>
        <taxon>Champsocephalus</taxon>
    </lineage>
</organism>
<feature type="compositionally biased region" description="Polar residues" evidence="1">
    <location>
        <begin position="61"/>
        <end position="79"/>
    </location>
</feature>
<evidence type="ECO:0000256" key="1">
    <source>
        <dbReference type="SAM" id="MobiDB-lite"/>
    </source>
</evidence>
<keyword evidence="3" id="KW-1185">Reference proteome</keyword>
<reference evidence="2 3" key="1">
    <citation type="journal article" date="2023" name="Mol. Biol. Evol.">
        <title>Genomics of Secondarily Temperate Adaptation in the Only Non-Antarctic Icefish.</title>
        <authorList>
            <person name="Rivera-Colon A.G."/>
            <person name="Rayamajhi N."/>
            <person name="Minhas B.F."/>
            <person name="Madrigal G."/>
            <person name="Bilyk K.T."/>
            <person name="Yoon V."/>
            <person name="Hune M."/>
            <person name="Gregory S."/>
            <person name="Cheng C.H.C."/>
            <person name="Catchen J.M."/>
        </authorList>
    </citation>
    <scope>NUCLEOTIDE SEQUENCE [LARGE SCALE GENOMIC DNA]</scope>
    <source>
        <tissue evidence="2">White muscle</tissue>
    </source>
</reference>
<accession>A0AAN8HIR5</accession>
<dbReference type="EMBL" id="JAURVH010001527">
    <property type="protein sequence ID" value="KAK5913794.1"/>
    <property type="molecule type" value="Genomic_DNA"/>
</dbReference>
<protein>
    <submittedName>
        <fullName evidence="2">Uncharacterized protein</fullName>
    </submittedName>
</protein>
<gene>
    <name evidence="2" type="ORF">CgunFtcFv8_008288</name>
</gene>
<comment type="caution">
    <text evidence="2">The sequence shown here is derived from an EMBL/GenBank/DDBJ whole genome shotgun (WGS) entry which is preliminary data.</text>
</comment>
<evidence type="ECO:0000313" key="2">
    <source>
        <dbReference type="EMBL" id="KAK5913794.1"/>
    </source>
</evidence>
<dbReference type="AlphaFoldDB" id="A0AAN8HIR5"/>
<evidence type="ECO:0000313" key="3">
    <source>
        <dbReference type="Proteomes" id="UP001331515"/>
    </source>
</evidence>
<feature type="region of interest" description="Disordered" evidence="1">
    <location>
        <begin position="59"/>
        <end position="89"/>
    </location>
</feature>
<sequence length="160" mass="17322">MYRCLRVSQRQNTGTVERGPLLRMLPTPMHVAHQLMKSTACIFSWSALQGGEDEDICGAPDSNSCTEHPRTSPSASPEHTANDRGKGGTAGGIYPAATTSICAGPQALKSTCNRCRYIHTLSVYLVSCSQQVIGHLVQVGGFACVDEAHHLFEDIWLHVI</sequence>
<name>A0AAN8HIR5_CHAGU</name>
<dbReference type="Proteomes" id="UP001331515">
    <property type="component" value="Unassembled WGS sequence"/>
</dbReference>